<dbReference type="PROSITE" id="PS00356">
    <property type="entry name" value="HTH_LACI_1"/>
    <property type="match status" value="1"/>
</dbReference>
<keyword evidence="2" id="KW-0805">Transcription regulation</keyword>
<dbReference type="InterPro" id="IPR001761">
    <property type="entry name" value="Peripla_BP/Lac1_sug-bd_dom"/>
</dbReference>
<evidence type="ECO:0000256" key="3">
    <source>
        <dbReference type="ARBA" id="ARBA00023125"/>
    </source>
</evidence>
<evidence type="ECO:0000256" key="2">
    <source>
        <dbReference type="ARBA" id="ARBA00023015"/>
    </source>
</evidence>
<dbReference type="CDD" id="cd01392">
    <property type="entry name" value="HTH_LacI"/>
    <property type="match status" value="1"/>
</dbReference>
<feature type="domain" description="HTH lacI-type" evidence="5">
    <location>
        <begin position="4"/>
        <end position="56"/>
    </location>
</feature>
<evidence type="ECO:0000256" key="1">
    <source>
        <dbReference type="ARBA" id="ARBA00022491"/>
    </source>
</evidence>
<dbReference type="AlphaFoldDB" id="A0A3B1BT07"/>
<dbReference type="InterPro" id="IPR000843">
    <property type="entry name" value="HTH_LacI"/>
</dbReference>
<organism evidence="6">
    <name type="scientific">hydrothermal vent metagenome</name>
    <dbReference type="NCBI Taxonomy" id="652676"/>
    <lineage>
        <taxon>unclassified sequences</taxon>
        <taxon>metagenomes</taxon>
        <taxon>ecological metagenomes</taxon>
    </lineage>
</organism>
<evidence type="ECO:0000259" key="5">
    <source>
        <dbReference type="PROSITE" id="PS50932"/>
    </source>
</evidence>
<dbReference type="PANTHER" id="PTHR30146">
    <property type="entry name" value="LACI-RELATED TRANSCRIPTIONAL REPRESSOR"/>
    <property type="match status" value="1"/>
</dbReference>
<dbReference type="GO" id="GO:0000976">
    <property type="term" value="F:transcription cis-regulatory region binding"/>
    <property type="evidence" value="ECO:0007669"/>
    <property type="project" value="TreeGrafter"/>
</dbReference>
<sequence length="331" mass="37201">MAALRDVAKKAGVSISTVSRVINRPDKVPTTTKNRVLKAIKNLNYHPNKFAQRLRSHNVDRKLVGLLVPDIQNPFYVDVVKGVEDYCFERGYAVLMGNFMQDEKKGQMYLEVMQSEEIDGLIVAPIQEHHKIISQFKEKKIPIICIDRGLKNIDVDVVLVENEEGAYQAVDHLIKKGHTRIAYVGGIPAIPTTMEREKGYSQALLDNGLSVDDELIKYGDSTHVSGKKLTEELLQLKDRPTALFTGNNLITLGALETIHKYKLQIPNDISIIGFDDMPWSISLNPPLSAVSQPGYDIGKRATELLFQRISDPDRENVKVILKTKLILRESC</sequence>
<dbReference type="GO" id="GO:0003700">
    <property type="term" value="F:DNA-binding transcription factor activity"/>
    <property type="evidence" value="ECO:0007669"/>
    <property type="project" value="TreeGrafter"/>
</dbReference>
<dbReference type="PANTHER" id="PTHR30146:SF148">
    <property type="entry name" value="HTH-TYPE TRANSCRIPTIONAL REPRESSOR PURR-RELATED"/>
    <property type="match status" value="1"/>
</dbReference>
<keyword evidence="1" id="KW-0678">Repressor</keyword>
<dbReference type="Pfam" id="PF00356">
    <property type="entry name" value="LacI"/>
    <property type="match status" value="1"/>
</dbReference>
<dbReference type="SUPFAM" id="SSF47413">
    <property type="entry name" value="lambda repressor-like DNA-binding domains"/>
    <property type="match status" value="1"/>
</dbReference>
<evidence type="ECO:0000256" key="4">
    <source>
        <dbReference type="ARBA" id="ARBA00023163"/>
    </source>
</evidence>
<dbReference type="EMBL" id="UOGD01000184">
    <property type="protein sequence ID" value="VAX21059.1"/>
    <property type="molecule type" value="Genomic_DNA"/>
</dbReference>
<dbReference type="Gene3D" id="1.10.260.40">
    <property type="entry name" value="lambda repressor-like DNA-binding domains"/>
    <property type="match status" value="1"/>
</dbReference>
<dbReference type="InterPro" id="IPR028082">
    <property type="entry name" value="Peripla_BP_I"/>
</dbReference>
<dbReference type="InterPro" id="IPR010982">
    <property type="entry name" value="Lambda_DNA-bd_dom_sf"/>
</dbReference>
<dbReference type="PROSITE" id="PS50932">
    <property type="entry name" value="HTH_LACI_2"/>
    <property type="match status" value="1"/>
</dbReference>
<dbReference type="SMART" id="SM00354">
    <property type="entry name" value="HTH_LACI"/>
    <property type="match status" value="1"/>
</dbReference>
<keyword evidence="3" id="KW-0238">DNA-binding</keyword>
<protein>
    <submittedName>
        <fullName evidence="6">Transcriptional regulator, LacI family</fullName>
    </submittedName>
</protein>
<gene>
    <name evidence="6" type="ORF">MNBD_IGNAVI01-411</name>
</gene>
<dbReference type="CDD" id="cd06267">
    <property type="entry name" value="PBP1_LacI_sugar_binding-like"/>
    <property type="match status" value="1"/>
</dbReference>
<reference evidence="6" key="1">
    <citation type="submission" date="2018-06" db="EMBL/GenBank/DDBJ databases">
        <authorList>
            <person name="Zhirakovskaya E."/>
        </authorList>
    </citation>
    <scope>NUCLEOTIDE SEQUENCE</scope>
</reference>
<accession>A0A3B1BT07</accession>
<name>A0A3B1BT07_9ZZZZ</name>
<dbReference type="PRINTS" id="PR00036">
    <property type="entry name" value="HTHLACI"/>
</dbReference>
<dbReference type="Pfam" id="PF00532">
    <property type="entry name" value="Peripla_BP_1"/>
    <property type="match status" value="1"/>
</dbReference>
<keyword evidence="4" id="KW-0804">Transcription</keyword>
<dbReference type="SUPFAM" id="SSF53822">
    <property type="entry name" value="Periplasmic binding protein-like I"/>
    <property type="match status" value="1"/>
</dbReference>
<dbReference type="Gene3D" id="3.40.50.2300">
    <property type="match status" value="2"/>
</dbReference>
<evidence type="ECO:0000313" key="6">
    <source>
        <dbReference type="EMBL" id="VAX21059.1"/>
    </source>
</evidence>
<proteinExistence type="predicted"/>